<dbReference type="EMBL" id="AP025564">
    <property type="protein sequence ID" value="BDE94933.1"/>
    <property type="molecule type" value="Genomic_DNA"/>
</dbReference>
<accession>A0ABM7WFC8</accession>
<proteinExistence type="predicted"/>
<reference evidence="1 2" key="1">
    <citation type="submission" date="2022-01" db="EMBL/GenBank/DDBJ databases">
        <title>Novel bile acid biosynthetic pathways are enriched in the microbiome of centenarians.</title>
        <authorList>
            <person name="Sato Y."/>
            <person name="Atarashi K."/>
            <person name="Plichta R.D."/>
            <person name="Arai Y."/>
            <person name="Sasajima S."/>
            <person name="Kearney M.S."/>
            <person name="Suda W."/>
            <person name="Takeshita K."/>
            <person name="Sasaki T."/>
            <person name="Okamoto S."/>
            <person name="Skelly N.A."/>
            <person name="Okamura Y."/>
            <person name="Vlamakis H."/>
            <person name="Li Y."/>
            <person name="Tanoue T."/>
            <person name="Takei H."/>
            <person name="Nittono H."/>
            <person name="Narushima S."/>
            <person name="Irie J."/>
            <person name="Itoh H."/>
            <person name="Moriya K."/>
            <person name="Sugiura Y."/>
            <person name="Suematsu M."/>
            <person name="Moritoki N."/>
            <person name="Shibata S."/>
            <person name="Littman R.D."/>
            <person name="Fischbach A.M."/>
            <person name="Uwamino Y."/>
            <person name="Inoue T."/>
            <person name="Honda A."/>
            <person name="Hattori M."/>
            <person name="Murai T."/>
            <person name="Xavier J.R."/>
            <person name="Hirose N."/>
            <person name="Honda K."/>
        </authorList>
    </citation>
    <scope>NUCLEOTIDE SEQUENCE [LARGE SCALE GENOMIC DNA]</scope>
    <source>
        <strain evidence="1 2">CE91-St30</strain>
    </source>
</reference>
<sequence>MFALGRFGGEAKMEFIVDHKTLGDIPYAINLKGRELTRCRDCELCAEYSLAGFVSDARYHCTRTDEPTESDGYCHNAVKGKPMKGRTNQTVALGGDHAAHGRIWW</sequence>
<keyword evidence="2" id="KW-1185">Reference proteome</keyword>
<evidence type="ECO:0000313" key="1">
    <source>
        <dbReference type="EMBL" id="BDE94933.1"/>
    </source>
</evidence>
<evidence type="ECO:0000313" key="2">
    <source>
        <dbReference type="Proteomes" id="UP001320544"/>
    </source>
</evidence>
<name>A0ABM7WFC8_9ACTN</name>
<organism evidence="1 2">
    <name type="scientific">Raoultibacter timonensis</name>
    <dbReference type="NCBI Taxonomy" id="1907662"/>
    <lineage>
        <taxon>Bacteria</taxon>
        <taxon>Bacillati</taxon>
        <taxon>Actinomycetota</taxon>
        <taxon>Coriobacteriia</taxon>
        <taxon>Eggerthellales</taxon>
        <taxon>Eggerthellaceae</taxon>
        <taxon>Raoultibacter</taxon>
    </lineage>
</organism>
<gene>
    <name evidence="1" type="ORF">CE91St30_02660</name>
</gene>
<dbReference type="Proteomes" id="UP001320544">
    <property type="component" value="Chromosome"/>
</dbReference>
<protein>
    <submittedName>
        <fullName evidence="1">Uncharacterized protein</fullName>
    </submittedName>
</protein>